<accession>A0A6A6GKB3</accession>
<dbReference type="InterPro" id="IPR036291">
    <property type="entry name" value="NAD(P)-bd_dom_sf"/>
</dbReference>
<reference evidence="6" key="1">
    <citation type="journal article" date="2020" name="Stud. Mycol.">
        <title>101 Dothideomycetes genomes: A test case for predicting lifestyles and emergence of pathogens.</title>
        <authorList>
            <person name="Haridas S."/>
            <person name="Albert R."/>
            <person name="Binder M."/>
            <person name="Bloem J."/>
            <person name="LaButti K."/>
            <person name="Salamov A."/>
            <person name="Andreopoulos B."/>
            <person name="Baker S."/>
            <person name="Barry K."/>
            <person name="Bills G."/>
            <person name="Bluhm B."/>
            <person name="Cannon C."/>
            <person name="Castanera R."/>
            <person name="Culley D."/>
            <person name="Daum C."/>
            <person name="Ezra D."/>
            <person name="Gonzalez J."/>
            <person name="Henrissat B."/>
            <person name="Kuo A."/>
            <person name="Liang C."/>
            <person name="Lipzen A."/>
            <person name="Lutzoni F."/>
            <person name="Magnuson J."/>
            <person name="Mondo S."/>
            <person name="Nolan M."/>
            <person name="Ohm R."/>
            <person name="Pangilinan J."/>
            <person name="Park H.-J."/>
            <person name="Ramirez L."/>
            <person name="Alfaro M."/>
            <person name="Sun H."/>
            <person name="Tritt A."/>
            <person name="Yoshinaga Y."/>
            <person name="Zwiers L.-H."/>
            <person name="Turgeon B."/>
            <person name="Goodwin S."/>
            <person name="Spatafora J."/>
            <person name="Crous P."/>
            <person name="Grigoriev I."/>
        </authorList>
    </citation>
    <scope>NUCLEOTIDE SEQUENCE [LARGE SCALE GENOMIC DNA]</scope>
    <source>
        <strain evidence="6">CECT 20119</strain>
    </source>
</reference>
<comment type="similarity">
    <text evidence="1 4">Belongs to the short-chain dehydrogenases/reductases (SDR) family.</text>
</comment>
<evidence type="ECO:0000256" key="2">
    <source>
        <dbReference type="ARBA" id="ARBA00022857"/>
    </source>
</evidence>
<name>A0A6A6GKB3_9PEZI</name>
<dbReference type="GO" id="GO:0016616">
    <property type="term" value="F:oxidoreductase activity, acting on the CH-OH group of donors, NAD or NADP as acceptor"/>
    <property type="evidence" value="ECO:0007669"/>
    <property type="project" value="TreeGrafter"/>
</dbReference>
<dbReference type="PRINTS" id="PR00080">
    <property type="entry name" value="SDRFAMILY"/>
</dbReference>
<protein>
    <recommendedName>
        <fullName evidence="7">15-hydroxyprostaglandin dehydrogenase</fullName>
    </recommendedName>
</protein>
<evidence type="ECO:0000313" key="5">
    <source>
        <dbReference type="EMBL" id="KAF2226141.1"/>
    </source>
</evidence>
<dbReference type="PANTHER" id="PTHR44229:SF4">
    <property type="entry name" value="15-HYDROXYPROSTAGLANDIN DEHYDROGENASE [NAD(+)]"/>
    <property type="match status" value="1"/>
</dbReference>
<sequence>MDVNDKVALVTGGGSGINLSFVKLLVARHCRVVIADLSLHRTAEAWLASLSPTDRSLVHFHKTDVTSWADLKSALNACREHFSRSADLVVPGAGVYEPSSNSFWADLDDESSSRYKVLDINLVHPIKLSRLAMASFIADRKPGTIIHLSSIAGQRSTIVTPLYTASKHGINAFVRGMAPLEQLFGIRVLAVAPGTVATPLFHDHPEANRYLDTKKDFLLPPEEVANAMLALVEDATTYKSGTILEVCDVERRWRVVDLLNDAGPSGPASFTSRKADAVDDLVKMLDPEGLARNSNGMSSVVTD</sequence>
<evidence type="ECO:0000256" key="4">
    <source>
        <dbReference type="RuleBase" id="RU000363"/>
    </source>
</evidence>
<dbReference type="Gene3D" id="3.40.50.720">
    <property type="entry name" value="NAD(P)-binding Rossmann-like Domain"/>
    <property type="match status" value="1"/>
</dbReference>
<dbReference type="InterPro" id="IPR020904">
    <property type="entry name" value="Sc_DH/Rdtase_CS"/>
</dbReference>
<keyword evidence="2" id="KW-0521">NADP</keyword>
<dbReference type="EMBL" id="ML992503">
    <property type="protein sequence ID" value="KAF2226141.1"/>
    <property type="molecule type" value="Genomic_DNA"/>
</dbReference>
<dbReference type="Pfam" id="PF00106">
    <property type="entry name" value="adh_short"/>
    <property type="match status" value="1"/>
</dbReference>
<dbReference type="OrthoDB" id="5296at2759"/>
<dbReference type="InterPro" id="IPR002347">
    <property type="entry name" value="SDR_fam"/>
</dbReference>
<dbReference type="PANTHER" id="PTHR44229">
    <property type="entry name" value="15-HYDROXYPROSTAGLANDIN DEHYDROGENASE [NAD(+)]"/>
    <property type="match status" value="1"/>
</dbReference>
<dbReference type="SUPFAM" id="SSF51735">
    <property type="entry name" value="NAD(P)-binding Rossmann-fold domains"/>
    <property type="match status" value="1"/>
</dbReference>
<gene>
    <name evidence="5" type="ORF">BDZ85DRAFT_76275</name>
</gene>
<evidence type="ECO:0000256" key="1">
    <source>
        <dbReference type="ARBA" id="ARBA00006484"/>
    </source>
</evidence>
<keyword evidence="6" id="KW-1185">Reference proteome</keyword>
<evidence type="ECO:0000313" key="6">
    <source>
        <dbReference type="Proteomes" id="UP000799538"/>
    </source>
</evidence>
<organism evidence="5 6">
    <name type="scientific">Elsinoe ampelina</name>
    <dbReference type="NCBI Taxonomy" id="302913"/>
    <lineage>
        <taxon>Eukaryota</taxon>
        <taxon>Fungi</taxon>
        <taxon>Dikarya</taxon>
        <taxon>Ascomycota</taxon>
        <taxon>Pezizomycotina</taxon>
        <taxon>Dothideomycetes</taxon>
        <taxon>Dothideomycetidae</taxon>
        <taxon>Myriangiales</taxon>
        <taxon>Elsinoaceae</taxon>
        <taxon>Elsinoe</taxon>
    </lineage>
</organism>
<dbReference type="AlphaFoldDB" id="A0A6A6GKB3"/>
<evidence type="ECO:0000256" key="3">
    <source>
        <dbReference type="ARBA" id="ARBA00023002"/>
    </source>
</evidence>
<keyword evidence="3" id="KW-0560">Oxidoreductase</keyword>
<dbReference type="GO" id="GO:0005737">
    <property type="term" value="C:cytoplasm"/>
    <property type="evidence" value="ECO:0007669"/>
    <property type="project" value="TreeGrafter"/>
</dbReference>
<dbReference type="PROSITE" id="PS00061">
    <property type="entry name" value="ADH_SHORT"/>
    <property type="match status" value="1"/>
</dbReference>
<proteinExistence type="inferred from homology"/>
<dbReference type="PRINTS" id="PR00081">
    <property type="entry name" value="GDHRDH"/>
</dbReference>
<evidence type="ECO:0008006" key="7">
    <source>
        <dbReference type="Google" id="ProtNLM"/>
    </source>
</evidence>
<dbReference type="Proteomes" id="UP000799538">
    <property type="component" value="Unassembled WGS sequence"/>
</dbReference>